<name>A0ABU3FMX8_9ENTE</name>
<feature type="transmembrane region" description="Helical" evidence="1">
    <location>
        <begin position="231"/>
        <end position="250"/>
    </location>
</feature>
<dbReference type="Proteomes" id="UP001265301">
    <property type="component" value="Unassembled WGS sequence"/>
</dbReference>
<comment type="caution">
    <text evidence="2">The sequence shown here is derived from an EMBL/GenBank/DDBJ whole genome shotgun (WGS) entry which is preliminary data.</text>
</comment>
<keyword evidence="1" id="KW-0812">Transmembrane</keyword>
<keyword evidence="3" id="KW-1185">Reference proteome</keyword>
<keyword evidence="1" id="KW-0472">Membrane</keyword>
<accession>A0ABU3FMX8</accession>
<feature type="transmembrane region" description="Helical" evidence="1">
    <location>
        <begin position="257"/>
        <end position="279"/>
    </location>
</feature>
<feature type="transmembrane region" description="Helical" evidence="1">
    <location>
        <begin position="199"/>
        <end position="219"/>
    </location>
</feature>
<sequence length="545" mass="63407">MRKQLIISIVILLFLILGFSKFFYDLKTTSVRQITEHWSFFVKDRSDHLVFGESDQRIKDVEPNHSLIMQQILESPLKHPELAIRTNHQWVSVYLEDQLLYQYAASKRNPTPGLLQTTLHLPEGYQQKKVRIITNTPYEYYAGIPAQVFIGEKSEISRYFVLRSIPQLILFVVCLSSIIAALVLLFLRRKPDRQQIMATLLLVSFVFLIGFQSIVLNIPASTLFSPTSLSLIYNLTSILIPICLTNYYLLRTKRYHRFYLTAIVLQFFLLFAGLIFTFINQLSVPVSMQVFNGFHVFLTLYTATIALAESANQNHFYVVCSPAIVIAAFIHCFFYIQLFAGAANLTIDWPLILFSLLMFIICSYHFSEDLAFLREQVNRQREENQKAVIRDERQQNLLQTFKLLAQQESGKYDQLQSLEHVLQHATSYYQKEFSKRSKFFTYQIKVPKEHELLRENSLLIIIQLLENFLIGDEYGAVDITVQEQAGKLVIESSTNVFTRHSFAESIQTETTVEHQSLKHFVKSADGQWHWEDKDNEHYFKITLSI</sequence>
<feature type="transmembrane region" description="Helical" evidence="1">
    <location>
        <begin position="315"/>
        <end position="337"/>
    </location>
</feature>
<dbReference type="RefSeq" id="WP_311818499.1">
    <property type="nucleotide sequence ID" value="NZ_JARQBN010000002.1"/>
</dbReference>
<gene>
    <name evidence="2" type="ORF">P7H59_02520</name>
</gene>
<feature type="transmembrane region" description="Helical" evidence="1">
    <location>
        <begin position="168"/>
        <end position="187"/>
    </location>
</feature>
<proteinExistence type="predicted"/>
<evidence type="ECO:0000313" key="3">
    <source>
        <dbReference type="Proteomes" id="UP001265301"/>
    </source>
</evidence>
<dbReference type="EMBL" id="JARQBN010000002">
    <property type="protein sequence ID" value="MDT2827325.1"/>
    <property type="molecule type" value="Genomic_DNA"/>
</dbReference>
<organism evidence="2 3">
    <name type="scientific">Enterococcus viikkiensis</name>
    <dbReference type="NCBI Taxonomy" id="930854"/>
    <lineage>
        <taxon>Bacteria</taxon>
        <taxon>Bacillati</taxon>
        <taxon>Bacillota</taxon>
        <taxon>Bacilli</taxon>
        <taxon>Lactobacillales</taxon>
        <taxon>Enterococcaceae</taxon>
        <taxon>Enterococcus</taxon>
    </lineage>
</organism>
<reference evidence="2 3" key="1">
    <citation type="submission" date="2023-03" db="EMBL/GenBank/DDBJ databases">
        <authorList>
            <person name="Shen W."/>
            <person name="Cai J."/>
        </authorList>
    </citation>
    <scope>NUCLEOTIDE SEQUENCE [LARGE SCALE GENOMIC DNA]</scope>
    <source>
        <strain evidence="2 3">B101</strain>
    </source>
</reference>
<keyword evidence="1" id="KW-1133">Transmembrane helix</keyword>
<feature type="transmembrane region" description="Helical" evidence="1">
    <location>
        <begin position="291"/>
        <end position="308"/>
    </location>
</feature>
<evidence type="ECO:0000313" key="2">
    <source>
        <dbReference type="EMBL" id="MDT2827325.1"/>
    </source>
</evidence>
<feature type="transmembrane region" description="Helical" evidence="1">
    <location>
        <begin position="349"/>
        <end position="366"/>
    </location>
</feature>
<evidence type="ECO:0000256" key="1">
    <source>
        <dbReference type="SAM" id="Phobius"/>
    </source>
</evidence>
<protein>
    <submittedName>
        <fullName evidence="2">MFS transporter</fullName>
    </submittedName>
</protein>